<evidence type="ECO:0000256" key="1">
    <source>
        <dbReference type="ARBA" id="ARBA00006252"/>
    </source>
</evidence>
<proteinExistence type="inferred from homology"/>
<keyword evidence="2" id="KW-0560">Oxidoreductase</keyword>
<dbReference type="InterPro" id="IPR029039">
    <property type="entry name" value="Flavoprotein-like_sf"/>
</dbReference>
<organism evidence="4 5">
    <name type="scientific">Exophiala viscosa</name>
    <dbReference type="NCBI Taxonomy" id="2486360"/>
    <lineage>
        <taxon>Eukaryota</taxon>
        <taxon>Fungi</taxon>
        <taxon>Dikarya</taxon>
        <taxon>Ascomycota</taxon>
        <taxon>Pezizomycotina</taxon>
        <taxon>Eurotiomycetes</taxon>
        <taxon>Chaetothyriomycetidae</taxon>
        <taxon>Chaetothyriales</taxon>
        <taxon>Herpotrichiellaceae</taxon>
        <taxon>Exophiala</taxon>
    </lineage>
</organism>
<dbReference type="GO" id="GO:0005829">
    <property type="term" value="C:cytosol"/>
    <property type="evidence" value="ECO:0007669"/>
    <property type="project" value="TreeGrafter"/>
</dbReference>
<dbReference type="Proteomes" id="UP001203852">
    <property type="component" value="Unassembled WGS sequence"/>
</dbReference>
<reference evidence="4" key="1">
    <citation type="journal article" date="2022" name="bioRxiv">
        <title>Deciphering the potential niche of two novel black yeast fungi from a biological soil crust based on their genomes, phenotypes, and melanin regulation.</title>
        <authorList>
            <consortium name="DOE Joint Genome Institute"/>
            <person name="Carr E.C."/>
            <person name="Barton Q."/>
            <person name="Grambo S."/>
            <person name="Sullivan M."/>
            <person name="Renfro C.M."/>
            <person name="Kuo A."/>
            <person name="Pangilinan J."/>
            <person name="Lipzen A."/>
            <person name="Keymanesh K."/>
            <person name="Savage E."/>
            <person name="Barry K."/>
            <person name="Grigoriev I.V."/>
            <person name="Riekhof W.R."/>
            <person name="Harris S.S."/>
        </authorList>
    </citation>
    <scope>NUCLEOTIDE SEQUENCE</scope>
    <source>
        <strain evidence="4">JF 03-4F</strain>
    </source>
</reference>
<evidence type="ECO:0000259" key="3">
    <source>
        <dbReference type="Pfam" id="PF02525"/>
    </source>
</evidence>
<dbReference type="SUPFAM" id="SSF52218">
    <property type="entry name" value="Flavoproteins"/>
    <property type="match status" value="1"/>
</dbReference>
<dbReference type="AlphaFoldDB" id="A0AAN6E4L9"/>
<gene>
    <name evidence="4" type="ORF">EDD36DRAFT_153141</name>
</gene>
<dbReference type="InterPro" id="IPR003680">
    <property type="entry name" value="Flavodoxin_fold"/>
</dbReference>
<name>A0AAN6E4L9_9EURO</name>
<dbReference type="PANTHER" id="PTHR10204">
    <property type="entry name" value="NAD P H OXIDOREDUCTASE-RELATED"/>
    <property type="match status" value="1"/>
</dbReference>
<dbReference type="Pfam" id="PF02525">
    <property type="entry name" value="Flavodoxin_2"/>
    <property type="match status" value="1"/>
</dbReference>
<dbReference type="InterPro" id="IPR051545">
    <property type="entry name" value="NAD(P)H_dehydrogenase_qn"/>
</dbReference>
<dbReference type="EMBL" id="MU404351">
    <property type="protein sequence ID" value="KAI1617057.1"/>
    <property type="molecule type" value="Genomic_DNA"/>
</dbReference>
<evidence type="ECO:0000256" key="2">
    <source>
        <dbReference type="ARBA" id="ARBA00023002"/>
    </source>
</evidence>
<dbReference type="GO" id="GO:0003955">
    <property type="term" value="F:NAD(P)H dehydrogenase (quinone) activity"/>
    <property type="evidence" value="ECO:0007669"/>
    <property type="project" value="TreeGrafter"/>
</dbReference>
<dbReference type="PANTHER" id="PTHR10204:SF34">
    <property type="entry name" value="NAD(P)H DEHYDROGENASE [QUINONE] 1 ISOFORM 1"/>
    <property type="match status" value="1"/>
</dbReference>
<sequence>MHILVVIAHPNQQSFSHAIAQKVIDGAKDKGHTVKTLDLYQIGFNPILTKRDLEQFEGVKMPDDVLEHQRLVEEAEGIFFIFPVWWYGMPAMMKGWLDRVWSAGWAYHWKHDPEGSLLDHRPCTILALTGASSNQLNRWSYDKQIHHLWRYGVFGYCGFDPLRITILEDCAFDGSGKHRGHLEAAFRAGQQIGSDPEATPGIRCFLDHGLDHKGEKFIPR</sequence>
<comment type="similarity">
    <text evidence="1">Belongs to the NAD(P)H dehydrogenase (quinone) family.</text>
</comment>
<keyword evidence="5" id="KW-1185">Reference proteome</keyword>
<feature type="domain" description="Flavodoxin-like fold" evidence="3">
    <location>
        <begin position="1"/>
        <end position="176"/>
    </location>
</feature>
<dbReference type="Gene3D" id="3.40.50.360">
    <property type="match status" value="1"/>
</dbReference>
<accession>A0AAN6E4L9</accession>
<evidence type="ECO:0000313" key="4">
    <source>
        <dbReference type="EMBL" id="KAI1617057.1"/>
    </source>
</evidence>
<comment type="caution">
    <text evidence="4">The sequence shown here is derived from an EMBL/GenBank/DDBJ whole genome shotgun (WGS) entry which is preliminary data.</text>
</comment>
<evidence type="ECO:0000313" key="5">
    <source>
        <dbReference type="Proteomes" id="UP001203852"/>
    </source>
</evidence>
<protein>
    <submittedName>
        <fullName evidence="4">Flavodoxin-like protein</fullName>
    </submittedName>
</protein>